<dbReference type="STRING" id="213810.RUM_17270"/>
<dbReference type="Gene3D" id="1.20.140.160">
    <property type="match status" value="1"/>
</dbReference>
<dbReference type="KEGG" id="rch:RUM_17270"/>
<reference evidence="2" key="2">
    <citation type="submission" date="2010-03" db="EMBL/GenBank/DDBJ databases">
        <authorList>
            <person name="Pajon A."/>
        </authorList>
    </citation>
    <scope>NUCLEOTIDE SEQUENCE</scope>
    <source>
        <strain evidence="2">Type strain: 18P13</strain>
    </source>
</reference>
<dbReference type="Pfam" id="PF08281">
    <property type="entry name" value="Sigma70_r4_2"/>
    <property type="match status" value="1"/>
</dbReference>
<gene>
    <name evidence="2" type="ordered locus">RUM_17270</name>
</gene>
<dbReference type="EMBL" id="FP929052">
    <property type="protein sequence ID" value="CBL17796.1"/>
    <property type="molecule type" value="Genomic_DNA"/>
</dbReference>
<organism evidence="2 3">
    <name type="scientific">Ruminococcus champanellensis (strain DSM 18848 / JCM 17042 / KCTC 15320 / 18P13)</name>
    <dbReference type="NCBI Taxonomy" id="213810"/>
    <lineage>
        <taxon>Bacteria</taxon>
        <taxon>Bacillati</taxon>
        <taxon>Bacillota</taxon>
        <taxon>Clostridia</taxon>
        <taxon>Eubacteriales</taxon>
        <taxon>Oscillospiraceae</taxon>
        <taxon>Ruminococcus</taxon>
    </lineage>
</organism>
<dbReference type="InterPro" id="IPR013249">
    <property type="entry name" value="RNA_pol_sigma70_r4_t2"/>
</dbReference>
<sequence>MTKEKLATYRGNADLIAQLNKLIDSCSSPEDAQKYRAEREALISVQNSVEDAVSKLPQCERRLIRYHFIQGMPFAEICIEMAYSRSQVYNIYKRALVLLQEL</sequence>
<feature type="domain" description="RNA polymerase sigma factor 70 region 4 type 2" evidence="1">
    <location>
        <begin position="48"/>
        <end position="97"/>
    </location>
</feature>
<dbReference type="GeneID" id="83156424"/>
<dbReference type="AlphaFoldDB" id="D4LDV1"/>
<reference evidence="2" key="1">
    <citation type="submission" date="2010-03" db="EMBL/GenBank/DDBJ databases">
        <title>The genome sequence of Ruminococcus sp. 18P13.</title>
        <authorList>
            <consortium name="metaHIT consortium -- http://www.metahit.eu/"/>
            <person name="Pajon A."/>
            <person name="Turner K."/>
            <person name="Parkhill J."/>
            <person name="Bernalier A."/>
        </authorList>
    </citation>
    <scope>NUCLEOTIDE SEQUENCE [LARGE SCALE GENOMIC DNA]</scope>
    <source>
        <strain evidence="2">Type strain: 18P13</strain>
    </source>
</reference>
<name>D4LDV1_RUMC1</name>
<evidence type="ECO:0000313" key="3">
    <source>
        <dbReference type="Proteomes" id="UP000007054"/>
    </source>
</evidence>
<dbReference type="BioCyc" id="RCHA213810:RUM_RS08390-MONOMER"/>
<proteinExistence type="predicted"/>
<evidence type="ECO:0000259" key="1">
    <source>
        <dbReference type="Pfam" id="PF08281"/>
    </source>
</evidence>
<dbReference type="GO" id="GO:0006352">
    <property type="term" value="P:DNA-templated transcription initiation"/>
    <property type="evidence" value="ECO:0007669"/>
    <property type="project" value="InterPro"/>
</dbReference>
<dbReference type="Proteomes" id="UP000007054">
    <property type="component" value="Chromosome"/>
</dbReference>
<dbReference type="HOGENOM" id="CLU_2275406_0_0_9"/>
<dbReference type="RefSeq" id="WP_015558702.1">
    <property type="nucleotide sequence ID" value="NC_021039.1"/>
</dbReference>
<evidence type="ECO:0000313" key="2">
    <source>
        <dbReference type="EMBL" id="CBL17796.1"/>
    </source>
</evidence>
<dbReference type="SUPFAM" id="SSF88659">
    <property type="entry name" value="Sigma3 and sigma4 domains of RNA polymerase sigma factors"/>
    <property type="match status" value="1"/>
</dbReference>
<keyword evidence="3" id="KW-1185">Reference proteome</keyword>
<dbReference type="GO" id="GO:0016987">
    <property type="term" value="F:sigma factor activity"/>
    <property type="evidence" value="ECO:0007669"/>
    <property type="project" value="InterPro"/>
</dbReference>
<protein>
    <submittedName>
        <fullName evidence="2">Sigma-70, region 4</fullName>
    </submittedName>
</protein>
<dbReference type="GO" id="GO:0003677">
    <property type="term" value="F:DNA binding"/>
    <property type="evidence" value="ECO:0007669"/>
    <property type="project" value="InterPro"/>
</dbReference>
<dbReference type="InterPro" id="IPR013324">
    <property type="entry name" value="RNA_pol_sigma_r3/r4-like"/>
</dbReference>
<accession>D4LDV1</accession>